<evidence type="ECO:0000313" key="5">
    <source>
        <dbReference type="EMBL" id="RXK39003.1"/>
    </source>
</evidence>
<dbReference type="EMBL" id="SDIL01000038">
    <property type="protein sequence ID" value="RXK39003.1"/>
    <property type="molecule type" value="Genomic_DNA"/>
</dbReference>
<evidence type="ECO:0000256" key="1">
    <source>
        <dbReference type="ARBA" id="ARBA00004123"/>
    </source>
</evidence>
<dbReference type="Pfam" id="PF05615">
    <property type="entry name" value="THOC7"/>
    <property type="match status" value="1"/>
</dbReference>
<keyword evidence="3" id="KW-0175">Coiled coil</keyword>
<feature type="compositionally biased region" description="Low complexity" evidence="4">
    <location>
        <begin position="265"/>
        <end position="284"/>
    </location>
</feature>
<reference evidence="5 6" key="1">
    <citation type="submission" date="2016-06" db="EMBL/GenBank/DDBJ databases">
        <title>Evolution of pathogenesis and genome organization in the Tremellales.</title>
        <authorList>
            <person name="Cuomo C."/>
            <person name="Litvintseva A."/>
            <person name="Heitman J."/>
            <person name="Chen Y."/>
            <person name="Sun S."/>
            <person name="Springer D."/>
            <person name="Dromer F."/>
            <person name="Young S."/>
            <person name="Zeng Q."/>
            <person name="Chapman S."/>
            <person name="Gujja S."/>
            <person name="Saif S."/>
            <person name="Birren B."/>
        </authorList>
    </citation>
    <scope>NUCLEOTIDE SEQUENCE [LARGE SCALE GENOMIC DNA]</scope>
    <source>
        <strain evidence="5 6">ATCC 28783</strain>
    </source>
</reference>
<feature type="compositionally biased region" description="Basic residues" evidence="4">
    <location>
        <begin position="324"/>
        <end position="333"/>
    </location>
</feature>
<sequence length="333" mass="37242">MPAPAFSEDALNRFRITHSDRDIRPLVKRLHRLPLLPTQPSDDPAGESENTQQEKELLHLEVLKWRATIERLMGSVANLERQKQLYEKRTDETARKTEELKAILEQEKQLLQEKQLERDRQIKCDQIATRIKARGKGRQELLDRISDVQKQVEDHRASHTIYLQTTQSRIETFSRIISLVEECRSLKLPIEPPVLITEESEPMEIDEPPPVPSTTTAASSSQARLSGAALPFQPVSLPAIPPAPTTNGSSNGGTMKPPPISHGLPTRPKVTTSTSTPRVTRVVSNSLPSKPSGLRSMSQTSGVGLEEGEVEHEDGEVAEDKSRVRTSTRSMRR</sequence>
<name>A0A4Q1BMF1_TREME</name>
<dbReference type="Proteomes" id="UP000289152">
    <property type="component" value="Unassembled WGS sequence"/>
</dbReference>
<feature type="compositionally biased region" description="Acidic residues" evidence="4">
    <location>
        <begin position="198"/>
        <end position="207"/>
    </location>
</feature>
<comment type="subcellular location">
    <subcellularLocation>
        <location evidence="1">Nucleus</location>
    </subcellularLocation>
</comment>
<evidence type="ECO:0000256" key="4">
    <source>
        <dbReference type="SAM" id="MobiDB-lite"/>
    </source>
</evidence>
<evidence type="ECO:0000256" key="3">
    <source>
        <dbReference type="SAM" id="Coils"/>
    </source>
</evidence>
<evidence type="ECO:0008006" key="7">
    <source>
        <dbReference type="Google" id="ProtNLM"/>
    </source>
</evidence>
<accession>A0A4Q1BMF1</accession>
<keyword evidence="2" id="KW-0539">Nucleus</keyword>
<evidence type="ECO:0000313" key="6">
    <source>
        <dbReference type="Proteomes" id="UP000289152"/>
    </source>
</evidence>
<feature type="region of interest" description="Disordered" evidence="4">
    <location>
        <begin position="195"/>
        <end position="333"/>
    </location>
</feature>
<organism evidence="5 6">
    <name type="scientific">Tremella mesenterica</name>
    <name type="common">Jelly fungus</name>
    <dbReference type="NCBI Taxonomy" id="5217"/>
    <lineage>
        <taxon>Eukaryota</taxon>
        <taxon>Fungi</taxon>
        <taxon>Dikarya</taxon>
        <taxon>Basidiomycota</taxon>
        <taxon>Agaricomycotina</taxon>
        <taxon>Tremellomycetes</taxon>
        <taxon>Tremellales</taxon>
        <taxon>Tremellaceae</taxon>
        <taxon>Tremella</taxon>
    </lineage>
</organism>
<dbReference type="GO" id="GO:0006397">
    <property type="term" value="P:mRNA processing"/>
    <property type="evidence" value="ECO:0007669"/>
    <property type="project" value="InterPro"/>
</dbReference>
<proteinExistence type="predicted"/>
<comment type="caution">
    <text evidence="5">The sequence shown here is derived from an EMBL/GenBank/DDBJ whole genome shotgun (WGS) entry which is preliminary data.</text>
</comment>
<dbReference type="STRING" id="5217.A0A4Q1BMF1"/>
<dbReference type="AlphaFoldDB" id="A0A4Q1BMF1"/>
<dbReference type="VEuPathDB" id="FungiDB:TREMEDRAFT_64966"/>
<dbReference type="InterPro" id="IPR008501">
    <property type="entry name" value="THOC7/Mft1"/>
</dbReference>
<feature type="compositionally biased region" description="Polar residues" evidence="4">
    <location>
        <begin position="285"/>
        <end position="301"/>
    </location>
</feature>
<evidence type="ECO:0000256" key="2">
    <source>
        <dbReference type="ARBA" id="ARBA00023242"/>
    </source>
</evidence>
<feature type="compositionally biased region" description="Acidic residues" evidence="4">
    <location>
        <begin position="306"/>
        <end position="317"/>
    </location>
</feature>
<dbReference type="GO" id="GO:0000445">
    <property type="term" value="C:THO complex part of transcription export complex"/>
    <property type="evidence" value="ECO:0007669"/>
    <property type="project" value="InterPro"/>
</dbReference>
<keyword evidence="6" id="KW-1185">Reference proteome</keyword>
<feature type="region of interest" description="Disordered" evidence="4">
    <location>
        <begin position="34"/>
        <end position="53"/>
    </location>
</feature>
<dbReference type="InParanoid" id="A0A4Q1BMF1"/>
<dbReference type="OrthoDB" id="2575566at2759"/>
<protein>
    <recommendedName>
        <fullName evidence="7">THO complex subunit 7</fullName>
    </recommendedName>
</protein>
<gene>
    <name evidence="5" type="ORF">M231_03733</name>
</gene>
<feature type="compositionally biased region" description="Low complexity" evidence="4">
    <location>
        <begin position="213"/>
        <end position="223"/>
    </location>
</feature>
<feature type="coiled-coil region" evidence="3">
    <location>
        <begin position="69"/>
        <end position="158"/>
    </location>
</feature>